<dbReference type="RefSeq" id="XP_047780888.1">
    <property type="nucleotide sequence ID" value="XM_047918944.1"/>
</dbReference>
<keyword evidence="4" id="KW-1185">Reference proteome</keyword>
<protein>
    <recommendedName>
        <fullName evidence="2">LysM domain-containing protein</fullName>
    </recommendedName>
</protein>
<dbReference type="SMART" id="SM00257">
    <property type="entry name" value="LysM"/>
    <property type="match status" value="1"/>
</dbReference>
<feature type="region of interest" description="Disordered" evidence="1">
    <location>
        <begin position="360"/>
        <end position="391"/>
    </location>
</feature>
<gene>
    <name evidence="3" type="ORF">C8Q71DRAFT_497996</name>
</gene>
<proteinExistence type="predicted"/>
<feature type="region of interest" description="Disordered" evidence="1">
    <location>
        <begin position="113"/>
        <end position="140"/>
    </location>
</feature>
<dbReference type="InterPro" id="IPR045030">
    <property type="entry name" value="LYSM1-4"/>
</dbReference>
<evidence type="ECO:0000313" key="3">
    <source>
        <dbReference type="EMBL" id="KAH9839133.1"/>
    </source>
</evidence>
<dbReference type="Proteomes" id="UP000814176">
    <property type="component" value="Unassembled WGS sequence"/>
</dbReference>
<dbReference type="SUPFAM" id="SSF54106">
    <property type="entry name" value="LysM domain"/>
    <property type="match status" value="1"/>
</dbReference>
<feature type="region of interest" description="Disordered" evidence="1">
    <location>
        <begin position="408"/>
        <end position="478"/>
    </location>
</feature>
<reference evidence="3 4" key="1">
    <citation type="journal article" date="2021" name="Environ. Microbiol.">
        <title>Gene family expansions and transcriptome signatures uncover fungal adaptations to wood decay.</title>
        <authorList>
            <person name="Hage H."/>
            <person name="Miyauchi S."/>
            <person name="Viragh M."/>
            <person name="Drula E."/>
            <person name="Min B."/>
            <person name="Chaduli D."/>
            <person name="Navarro D."/>
            <person name="Favel A."/>
            <person name="Norest M."/>
            <person name="Lesage-Meessen L."/>
            <person name="Balint B."/>
            <person name="Merenyi Z."/>
            <person name="de Eugenio L."/>
            <person name="Morin E."/>
            <person name="Martinez A.T."/>
            <person name="Baldrian P."/>
            <person name="Stursova M."/>
            <person name="Martinez M.J."/>
            <person name="Novotny C."/>
            <person name="Magnuson J.K."/>
            <person name="Spatafora J.W."/>
            <person name="Maurice S."/>
            <person name="Pangilinan J."/>
            <person name="Andreopoulos W."/>
            <person name="LaButti K."/>
            <person name="Hundley H."/>
            <person name="Na H."/>
            <person name="Kuo A."/>
            <person name="Barry K."/>
            <person name="Lipzen A."/>
            <person name="Henrissat B."/>
            <person name="Riley R."/>
            <person name="Ahrendt S."/>
            <person name="Nagy L.G."/>
            <person name="Grigoriev I.V."/>
            <person name="Martin F."/>
            <person name="Rosso M.N."/>
        </authorList>
    </citation>
    <scope>NUCLEOTIDE SEQUENCE [LARGE SCALE GENOMIC DNA]</scope>
    <source>
        <strain evidence="3 4">CIRM-BRFM 1785</strain>
    </source>
</reference>
<dbReference type="CDD" id="cd00118">
    <property type="entry name" value="LysM"/>
    <property type="match status" value="1"/>
</dbReference>
<dbReference type="InterPro" id="IPR036779">
    <property type="entry name" value="LysM_dom_sf"/>
</dbReference>
<accession>A0ABQ8KLE6</accession>
<evidence type="ECO:0000313" key="4">
    <source>
        <dbReference type="Proteomes" id="UP000814176"/>
    </source>
</evidence>
<feature type="region of interest" description="Disordered" evidence="1">
    <location>
        <begin position="217"/>
        <end position="237"/>
    </location>
</feature>
<feature type="region of interest" description="Disordered" evidence="1">
    <location>
        <begin position="31"/>
        <end position="64"/>
    </location>
</feature>
<dbReference type="EMBL" id="JADCUA010000006">
    <property type="protein sequence ID" value="KAH9839133.1"/>
    <property type="molecule type" value="Genomic_DNA"/>
</dbReference>
<dbReference type="GeneID" id="71999676"/>
<feature type="compositionally biased region" description="Polar residues" evidence="1">
    <location>
        <begin position="265"/>
        <end position="284"/>
    </location>
</feature>
<dbReference type="Gene3D" id="3.10.350.10">
    <property type="entry name" value="LysM domain"/>
    <property type="match status" value="1"/>
</dbReference>
<sequence length="478" mass="51385">MLRENGVAAGHDVPANIADPWTETSFSSAVKVKETRPAVRRRGSDGATWRNRGDHEPSYAAHSRARTLDTDVARPAHSHPLASPSSIRGVREIVAGFLSAHDTRPHMKRVLSDAELPPGDEDGTPDDSNGQAAESRSREEERVMIMHEVLSNDSLAGVAVKYGVSLPDLRRWNQLWPSDPIHLRKILYIPLEKARHAKHFRLTSVEVEDGAVQRHLESLPAETAGETADANSPDKADAREPLIVVRVPASQLSFFPPPSTPLSTRGSQTTSHNSRSRPTLSPSFTESPTGTSPLSSPPSAPYTSLGFSFNSPPHGRSLGGLFTSARNTFVERLSLDSNSATTSAPSDDQDLGHELEDVSAVAAGRGRPRGVDSHGRYEPYTRNRGHITGGEPFAKDEALEMDPLLTTRSHVGDKGRTPDVLVTDPSPPGGATGAQSKAAPYDIPDSILTSPTVRTAQLEPSPVMHLPPIRKKTTPSGG</sequence>
<feature type="compositionally biased region" description="Basic residues" evidence="1">
    <location>
        <begin position="468"/>
        <end position="478"/>
    </location>
</feature>
<feature type="region of interest" description="Disordered" evidence="1">
    <location>
        <begin position="255"/>
        <end position="300"/>
    </location>
</feature>
<evidence type="ECO:0000259" key="2">
    <source>
        <dbReference type="PROSITE" id="PS51782"/>
    </source>
</evidence>
<comment type="caution">
    <text evidence="3">The sequence shown here is derived from an EMBL/GenBank/DDBJ whole genome shotgun (WGS) entry which is preliminary data.</text>
</comment>
<dbReference type="Pfam" id="PF01476">
    <property type="entry name" value="LysM"/>
    <property type="match status" value="1"/>
</dbReference>
<organism evidence="3 4">
    <name type="scientific">Rhodofomes roseus</name>
    <dbReference type="NCBI Taxonomy" id="34475"/>
    <lineage>
        <taxon>Eukaryota</taxon>
        <taxon>Fungi</taxon>
        <taxon>Dikarya</taxon>
        <taxon>Basidiomycota</taxon>
        <taxon>Agaricomycotina</taxon>
        <taxon>Agaricomycetes</taxon>
        <taxon>Polyporales</taxon>
        <taxon>Rhodofomes</taxon>
    </lineage>
</organism>
<feature type="compositionally biased region" description="Low complexity" evidence="1">
    <location>
        <begin position="285"/>
        <end position="294"/>
    </location>
</feature>
<dbReference type="PANTHER" id="PTHR20932:SF8">
    <property type="entry name" value="LD22649P"/>
    <property type="match status" value="1"/>
</dbReference>
<dbReference type="PANTHER" id="PTHR20932">
    <property type="entry name" value="LYSM AND PUTATIVE PEPTIDOGLYCAN-BINDING DOMAIN-CONTAINING PROTEIN"/>
    <property type="match status" value="1"/>
</dbReference>
<name>A0ABQ8KLE6_9APHY</name>
<feature type="compositionally biased region" description="Basic and acidic residues" evidence="1">
    <location>
        <begin position="369"/>
        <end position="381"/>
    </location>
</feature>
<dbReference type="PROSITE" id="PS51782">
    <property type="entry name" value="LYSM"/>
    <property type="match status" value="1"/>
</dbReference>
<feature type="domain" description="LysM" evidence="2">
    <location>
        <begin position="145"/>
        <end position="189"/>
    </location>
</feature>
<dbReference type="InterPro" id="IPR018392">
    <property type="entry name" value="LysM"/>
</dbReference>
<evidence type="ECO:0000256" key="1">
    <source>
        <dbReference type="SAM" id="MobiDB-lite"/>
    </source>
</evidence>